<sequence length="74" mass="8239">MPSPAKSLSPCVGLCKLNADDVCLGCQRSMAEIRSWGLLTLSQQRKILTRIYTQRRAERQTSAVAQRSTAHHPD</sequence>
<dbReference type="RefSeq" id="WP_116208569.1">
    <property type="nucleotide sequence ID" value="NZ_QUNR01000003.1"/>
</dbReference>
<dbReference type="OrthoDB" id="8911262at2"/>
<dbReference type="AlphaFoldDB" id="A0A3E0H4T4"/>
<name>A0A3E0H4T4_9GAMM</name>
<dbReference type="EMBL" id="QUNR01000003">
    <property type="protein sequence ID" value="REH37640.1"/>
    <property type="molecule type" value="Genomic_DNA"/>
</dbReference>
<evidence type="ECO:0000313" key="1">
    <source>
        <dbReference type="EMBL" id="REH37640.1"/>
    </source>
</evidence>
<dbReference type="InterPro" id="IPR010710">
    <property type="entry name" value="DUF1289"/>
</dbReference>
<comment type="caution">
    <text evidence="1">The sequence shown here is derived from an EMBL/GenBank/DDBJ whole genome shotgun (WGS) entry which is preliminary data.</text>
</comment>
<keyword evidence="2" id="KW-1185">Reference proteome</keyword>
<dbReference type="Pfam" id="PF06945">
    <property type="entry name" value="DUF1289"/>
    <property type="match status" value="1"/>
</dbReference>
<proteinExistence type="predicted"/>
<dbReference type="PANTHER" id="PTHR35175">
    <property type="entry name" value="DUF1289 DOMAIN-CONTAINING PROTEIN"/>
    <property type="match status" value="1"/>
</dbReference>
<evidence type="ECO:0008006" key="3">
    <source>
        <dbReference type="Google" id="ProtNLM"/>
    </source>
</evidence>
<gene>
    <name evidence="1" type="ORF">DFR26_1419</name>
</gene>
<accession>A0A3E0H4T4</accession>
<dbReference type="Proteomes" id="UP000256774">
    <property type="component" value="Unassembled WGS sequence"/>
</dbReference>
<protein>
    <recommendedName>
        <fullName evidence="3">Fe-S protein YdhL (DUF1289 family)</fullName>
    </recommendedName>
</protein>
<organism evidence="1 2">
    <name type="scientific">Paraperlucidibaca baekdonensis</name>
    <dbReference type="NCBI Taxonomy" id="748120"/>
    <lineage>
        <taxon>Bacteria</taxon>
        <taxon>Pseudomonadati</taxon>
        <taxon>Pseudomonadota</taxon>
        <taxon>Gammaproteobacteria</taxon>
        <taxon>Moraxellales</taxon>
        <taxon>Moraxellaceae</taxon>
        <taxon>Paraperlucidibaca</taxon>
    </lineage>
</organism>
<evidence type="ECO:0000313" key="2">
    <source>
        <dbReference type="Proteomes" id="UP000256774"/>
    </source>
</evidence>
<reference evidence="1 2" key="1">
    <citation type="submission" date="2018-08" db="EMBL/GenBank/DDBJ databases">
        <title>Genomic Encyclopedia of Type Strains, Phase IV (KMG-IV): sequencing the most valuable type-strain genomes for metagenomic binning, comparative biology and taxonomic classification.</title>
        <authorList>
            <person name="Goeker M."/>
        </authorList>
    </citation>
    <scope>NUCLEOTIDE SEQUENCE [LARGE SCALE GENOMIC DNA]</scope>
    <source>
        <strain evidence="1 2">DSM 26022</strain>
    </source>
</reference>
<dbReference type="PANTHER" id="PTHR35175:SF2">
    <property type="entry name" value="DUF1289 DOMAIN-CONTAINING PROTEIN"/>
    <property type="match status" value="1"/>
</dbReference>